<dbReference type="PROSITE" id="PS50174">
    <property type="entry name" value="G_PATCH"/>
    <property type="match status" value="1"/>
</dbReference>
<dbReference type="STRING" id="6313.A0A0K0DL64"/>
<protein>
    <submittedName>
        <fullName evidence="3">G-patch domain-containing protein</fullName>
    </submittedName>
</protein>
<dbReference type="SMART" id="SM00443">
    <property type="entry name" value="G_patch"/>
    <property type="match status" value="1"/>
</dbReference>
<proteinExistence type="predicted"/>
<sequence length="511" mass="57926">MVKLDNTPEEIPDEFTVDGSAVPQQSIADMIRDAANEVLHSRVPEGFQWIEAYGQYFSPSCGFFYDPNTNLFYHSDSETFYIFNDDNQQYEVYKRMRKTHWNSRANKKKARQMFCGVLDHFDQDAVDVCEIVFDMTAKLSLESSENECDDHKDWALFSPQRLFCFIKKPLVMDYEYDGDGFPVEYFDDTTGEITCVTKKPMRTKCTNETKKSREVRKLRRGNVLEAMRNGTYNLSMCEEECSDESSEEEDERIQMKEEEGFLQPPLLRIIDSKNNLHVITMSGGSVGRQSGSDIIIEDPSISRKLLEFVFVPESNSFVVVKLTDNGHVALNDYELTAKDGWEIAHGDVLRFGLELLCLNLGNNTCTGCEPGLLKADMSTVSPSLIVPSGETARRRNLKAIKAMYGINEYVENARRPFYGNDRAAKRRRLVGSEMDIKDKDVDPGDIYSGSLAKPLPGAVVVSKVGVEQPLNEANKGFRLLQNMGWKEGKGLGKGEQGRQEPVRIDFLLLII</sequence>
<dbReference type="SUPFAM" id="SSF49879">
    <property type="entry name" value="SMAD/FHA domain"/>
    <property type="match status" value="1"/>
</dbReference>
<dbReference type="InterPro" id="IPR008984">
    <property type="entry name" value="SMAD_FHA_dom_sf"/>
</dbReference>
<evidence type="ECO:0000313" key="2">
    <source>
        <dbReference type="Proteomes" id="UP000035642"/>
    </source>
</evidence>
<reference evidence="3" key="2">
    <citation type="submission" date="2017-02" db="UniProtKB">
        <authorList>
            <consortium name="WormBaseParasite"/>
        </authorList>
    </citation>
    <scope>IDENTIFICATION</scope>
</reference>
<dbReference type="InterPro" id="IPR000253">
    <property type="entry name" value="FHA_dom"/>
</dbReference>
<dbReference type="CDD" id="cd16074">
    <property type="entry name" value="OCRE"/>
    <property type="match status" value="1"/>
</dbReference>
<dbReference type="Pfam" id="PF00498">
    <property type="entry name" value="FHA"/>
    <property type="match status" value="1"/>
</dbReference>
<dbReference type="AlphaFoldDB" id="A0A0K0DL64"/>
<dbReference type="WBParaSite" id="ACAC_0001230901-mRNA-1">
    <property type="protein sequence ID" value="ACAC_0001230901-mRNA-1"/>
    <property type="gene ID" value="ACAC_0001230901"/>
</dbReference>
<dbReference type="InterPro" id="IPR053027">
    <property type="entry name" value="AGGF1"/>
</dbReference>
<dbReference type="InterPro" id="IPR000467">
    <property type="entry name" value="G_patch_dom"/>
</dbReference>
<evidence type="ECO:0000313" key="3">
    <source>
        <dbReference type="WBParaSite" id="ACAC_0001230901-mRNA-1"/>
    </source>
</evidence>
<reference evidence="2" key="1">
    <citation type="submission" date="2012-09" db="EMBL/GenBank/DDBJ databases">
        <authorList>
            <person name="Martin A.A."/>
        </authorList>
    </citation>
    <scope>NUCLEOTIDE SEQUENCE</scope>
</reference>
<dbReference type="PANTHER" id="PTHR23106">
    <property type="entry name" value="ANGIOGENIC FACTOR WITH G PATCH AND FHA DOMAINS 1"/>
    <property type="match status" value="1"/>
</dbReference>
<dbReference type="GO" id="GO:0003676">
    <property type="term" value="F:nucleic acid binding"/>
    <property type="evidence" value="ECO:0007669"/>
    <property type="project" value="InterPro"/>
</dbReference>
<feature type="domain" description="G-patch" evidence="1">
    <location>
        <begin position="472"/>
        <end position="503"/>
    </location>
</feature>
<accession>A0A0K0DL64</accession>
<dbReference type="PANTHER" id="PTHR23106:SF24">
    <property type="entry name" value="ANGIOGENIC FACTOR WITH G PATCH AND FHA DOMAINS 1"/>
    <property type="match status" value="1"/>
</dbReference>
<dbReference type="Gene3D" id="2.60.200.20">
    <property type="match status" value="1"/>
</dbReference>
<dbReference type="Pfam" id="PF17780">
    <property type="entry name" value="OCRE"/>
    <property type="match status" value="1"/>
</dbReference>
<dbReference type="Pfam" id="PF01585">
    <property type="entry name" value="G-patch"/>
    <property type="match status" value="1"/>
</dbReference>
<dbReference type="Proteomes" id="UP000035642">
    <property type="component" value="Unassembled WGS sequence"/>
</dbReference>
<dbReference type="InterPro" id="IPR041591">
    <property type="entry name" value="OCRE"/>
</dbReference>
<name>A0A0K0DL64_ANGCA</name>
<organism evidence="2 3">
    <name type="scientific">Angiostrongylus cantonensis</name>
    <name type="common">Rat lungworm</name>
    <dbReference type="NCBI Taxonomy" id="6313"/>
    <lineage>
        <taxon>Eukaryota</taxon>
        <taxon>Metazoa</taxon>
        <taxon>Ecdysozoa</taxon>
        <taxon>Nematoda</taxon>
        <taxon>Chromadorea</taxon>
        <taxon>Rhabditida</taxon>
        <taxon>Rhabditina</taxon>
        <taxon>Rhabditomorpha</taxon>
        <taxon>Strongyloidea</taxon>
        <taxon>Metastrongylidae</taxon>
        <taxon>Angiostrongylus</taxon>
    </lineage>
</organism>
<keyword evidence="2" id="KW-1185">Reference proteome</keyword>
<evidence type="ECO:0000259" key="1">
    <source>
        <dbReference type="PROSITE" id="PS50174"/>
    </source>
</evidence>